<proteinExistence type="predicted"/>
<reference evidence="3" key="1">
    <citation type="journal article" date="2014" name="Sci. Data">
        <title>Genomes of diverse isolates of the marine cyanobacterium Prochlorococcus.</title>
        <authorList>
            <person name="Biller S."/>
            <person name="Berube P."/>
            <person name="Thompson J."/>
            <person name="Kelly L."/>
            <person name="Roggensack S."/>
            <person name="Awad L."/>
            <person name="Roache-Johnson K."/>
            <person name="Ding H."/>
            <person name="Giovannoni S.J."/>
            <person name="Moore L.R."/>
            <person name="Chisholm S.W."/>
        </authorList>
    </citation>
    <scope>NUCLEOTIDE SEQUENCE [LARGE SCALE GENOMIC DNA]</scope>
    <source>
        <strain evidence="3">MIT 9201</strain>
    </source>
</reference>
<name>A0A0A1ZXS6_PROMR</name>
<dbReference type="EMBL" id="JNAL01000016">
    <property type="protein sequence ID" value="KGF95097.1"/>
    <property type="molecule type" value="Genomic_DNA"/>
</dbReference>
<evidence type="ECO:0000313" key="3">
    <source>
        <dbReference type="Proteomes" id="UP000030355"/>
    </source>
</evidence>
<comment type="caution">
    <text evidence="1">The sequence shown here is derived from an EMBL/GenBank/DDBJ whole genome shotgun (WGS) entry which is preliminary data.</text>
</comment>
<dbReference type="EMBL" id="JNAL01000021">
    <property type="protein sequence ID" value="KGF94135.1"/>
    <property type="molecule type" value="Genomic_DNA"/>
</dbReference>
<dbReference type="Proteomes" id="UP000030355">
    <property type="component" value="Unassembled WGS sequence"/>
</dbReference>
<accession>A0A0A1ZXS6</accession>
<sequence length="56" mass="6066">MGTTANFTDDDDEYYVYEASYAYPINDGMTITPGIYTAESSAGDTTGVIVKTSFSF</sequence>
<dbReference type="AlphaFoldDB" id="A0A0A1ZXS6"/>
<evidence type="ECO:0000313" key="2">
    <source>
        <dbReference type="EMBL" id="KGF95097.1"/>
    </source>
</evidence>
<protein>
    <submittedName>
        <fullName evidence="1">Putative porin</fullName>
    </submittedName>
</protein>
<reference evidence="1" key="2">
    <citation type="journal article" date="2014" name="Sci. Data">
        <title>Genomes of diverse isolates of the marine cyanobacterium Prochlorococcus.</title>
        <authorList>
            <person name="Biller S."/>
            <person name="Berube P."/>
            <person name="Thompson J."/>
            <person name="Kelly L."/>
            <person name="Roggensack S."/>
            <person name="Awad L."/>
            <person name="Roache-Johnson K."/>
            <person name="Ding H."/>
            <person name="Giovannoni S.J."/>
            <person name="Moore L.R."/>
            <person name="Chisholm S.W."/>
        </authorList>
    </citation>
    <scope>NUCLEOTIDE SEQUENCE</scope>
    <source>
        <strain evidence="1">MIT 9201</strain>
    </source>
</reference>
<evidence type="ECO:0000313" key="1">
    <source>
        <dbReference type="EMBL" id="KGF94135.1"/>
    </source>
</evidence>
<dbReference type="SUPFAM" id="SSF56935">
    <property type="entry name" value="Porins"/>
    <property type="match status" value="1"/>
</dbReference>
<gene>
    <name evidence="2" type="ORF">EU95_1459</name>
    <name evidence="1" type="ORF">EU95_2010</name>
</gene>
<organism evidence="1 3">
    <name type="scientific">Prochlorococcus marinus str. MIT 9201</name>
    <dbReference type="NCBI Taxonomy" id="93057"/>
    <lineage>
        <taxon>Bacteria</taxon>
        <taxon>Bacillati</taxon>
        <taxon>Cyanobacteriota</taxon>
        <taxon>Cyanophyceae</taxon>
        <taxon>Synechococcales</taxon>
        <taxon>Prochlorococcaceae</taxon>
        <taxon>Prochlorococcus</taxon>
    </lineage>
</organism>